<dbReference type="Proteomes" id="UP000828390">
    <property type="component" value="Unassembled WGS sequence"/>
</dbReference>
<feature type="region of interest" description="Disordered" evidence="1">
    <location>
        <begin position="1"/>
        <end position="30"/>
    </location>
</feature>
<proteinExistence type="predicted"/>
<dbReference type="AlphaFoldDB" id="A0A9D4F056"/>
<name>A0A9D4F056_DREPO</name>
<gene>
    <name evidence="2" type="ORF">DPMN_167122</name>
</gene>
<protein>
    <submittedName>
        <fullName evidence="2">Uncharacterized protein</fullName>
    </submittedName>
</protein>
<accession>A0A9D4F056</accession>
<organism evidence="2 3">
    <name type="scientific">Dreissena polymorpha</name>
    <name type="common">Zebra mussel</name>
    <name type="synonym">Mytilus polymorpha</name>
    <dbReference type="NCBI Taxonomy" id="45954"/>
    <lineage>
        <taxon>Eukaryota</taxon>
        <taxon>Metazoa</taxon>
        <taxon>Spiralia</taxon>
        <taxon>Lophotrochozoa</taxon>
        <taxon>Mollusca</taxon>
        <taxon>Bivalvia</taxon>
        <taxon>Autobranchia</taxon>
        <taxon>Heteroconchia</taxon>
        <taxon>Euheterodonta</taxon>
        <taxon>Imparidentia</taxon>
        <taxon>Neoheterodontei</taxon>
        <taxon>Myida</taxon>
        <taxon>Dreissenoidea</taxon>
        <taxon>Dreissenidae</taxon>
        <taxon>Dreissena</taxon>
    </lineage>
</organism>
<reference evidence="2" key="2">
    <citation type="submission" date="2020-11" db="EMBL/GenBank/DDBJ databases">
        <authorList>
            <person name="McCartney M.A."/>
            <person name="Auch B."/>
            <person name="Kono T."/>
            <person name="Mallez S."/>
            <person name="Becker A."/>
            <person name="Gohl D.M."/>
            <person name="Silverstein K.A.T."/>
            <person name="Koren S."/>
            <person name="Bechman K.B."/>
            <person name="Herman A."/>
            <person name="Abrahante J.E."/>
            <person name="Garbe J."/>
        </authorList>
    </citation>
    <scope>NUCLEOTIDE SEQUENCE</scope>
    <source>
        <strain evidence="2">Duluth1</strain>
        <tissue evidence="2">Whole animal</tissue>
    </source>
</reference>
<reference evidence="2" key="1">
    <citation type="journal article" date="2019" name="bioRxiv">
        <title>The Genome of the Zebra Mussel, Dreissena polymorpha: A Resource for Invasive Species Research.</title>
        <authorList>
            <person name="McCartney M.A."/>
            <person name="Auch B."/>
            <person name="Kono T."/>
            <person name="Mallez S."/>
            <person name="Zhang Y."/>
            <person name="Obille A."/>
            <person name="Becker A."/>
            <person name="Abrahante J.E."/>
            <person name="Garbe J."/>
            <person name="Badalamenti J.P."/>
            <person name="Herman A."/>
            <person name="Mangelson H."/>
            <person name="Liachko I."/>
            <person name="Sullivan S."/>
            <person name="Sone E.D."/>
            <person name="Koren S."/>
            <person name="Silverstein K.A.T."/>
            <person name="Beckman K.B."/>
            <person name="Gohl D.M."/>
        </authorList>
    </citation>
    <scope>NUCLEOTIDE SEQUENCE</scope>
    <source>
        <strain evidence="2">Duluth1</strain>
        <tissue evidence="2">Whole animal</tissue>
    </source>
</reference>
<comment type="caution">
    <text evidence="2">The sequence shown here is derived from an EMBL/GenBank/DDBJ whole genome shotgun (WGS) entry which is preliminary data.</text>
</comment>
<sequence>MRNPPKRPDCGVPVGAGSQHRSERERSLGCPARFKERRRRVAAARRCLRNNRSRLEPVLVSLERKSSLALHGVEALAVGYLTATASRPVNVQTKTTILGSCVDEERNQLRELM</sequence>
<evidence type="ECO:0000256" key="1">
    <source>
        <dbReference type="SAM" id="MobiDB-lite"/>
    </source>
</evidence>
<keyword evidence="3" id="KW-1185">Reference proteome</keyword>
<dbReference type="EMBL" id="JAIWYP010000008">
    <property type="protein sequence ID" value="KAH3788956.1"/>
    <property type="molecule type" value="Genomic_DNA"/>
</dbReference>
<evidence type="ECO:0000313" key="2">
    <source>
        <dbReference type="EMBL" id="KAH3788956.1"/>
    </source>
</evidence>
<evidence type="ECO:0000313" key="3">
    <source>
        <dbReference type="Proteomes" id="UP000828390"/>
    </source>
</evidence>